<dbReference type="RefSeq" id="WP_131615742.1">
    <property type="nucleotide sequence ID" value="NZ_CP036532.1"/>
</dbReference>
<dbReference type="Pfam" id="PF19459">
    <property type="entry name" value="DUF5996"/>
    <property type="match status" value="1"/>
</dbReference>
<gene>
    <name evidence="2" type="ORF">E0E05_05135</name>
</gene>
<dbReference type="InterPro" id="IPR046038">
    <property type="entry name" value="DUF5996"/>
</dbReference>
<evidence type="ECO:0008006" key="4">
    <source>
        <dbReference type="Google" id="ProtNLM"/>
    </source>
</evidence>
<evidence type="ECO:0000313" key="2">
    <source>
        <dbReference type="EMBL" id="QBK30037.1"/>
    </source>
</evidence>
<dbReference type="EMBL" id="CP036532">
    <property type="protein sequence ID" value="QBK30037.1"/>
    <property type="molecule type" value="Genomic_DNA"/>
</dbReference>
<proteinExistence type="predicted"/>
<name>A0A4P6UY37_9HYPH</name>
<accession>A0A4P6UY37</accession>
<evidence type="ECO:0000256" key="1">
    <source>
        <dbReference type="SAM" id="MobiDB-lite"/>
    </source>
</evidence>
<dbReference type="Proteomes" id="UP000293719">
    <property type="component" value="Chromosome"/>
</dbReference>
<keyword evidence="3" id="KW-1185">Reference proteome</keyword>
<dbReference type="KEGG" id="rpod:E0E05_05135"/>
<organism evidence="2 3">
    <name type="scientific">Roseitalea porphyridii</name>
    <dbReference type="NCBI Taxonomy" id="1852022"/>
    <lineage>
        <taxon>Bacteria</taxon>
        <taxon>Pseudomonadati</taxon>
        <taxon>Pseudomonadota</taxon>
        <taxon>Alphaproteobacteria</taxon>
        <taxon>Hyphomicrobiales</taxon>
        <taxon>Ahrensiaceae</taxon>
        <taxon>Roseitalea</taxon>
    </lineage>
</organism>
<sequence length="310" mass="33953">MSAWPDLDYPAFAPTGQSLHMWTQMVGKFRLANTPWVNHSWQVPLYVDARGLTTSLVTTPAAGFEVRFDFLDHRLTVTSTEGAVATVPLEPMPVAQFHAAFIAALKQAGAPSDFHGSPNEVPDPVPFSDQTEPGAYDPDQAADFWRSMVDIVRVFTRFRSGFLGKVSPVHFFWGSFDLAVTRFSGRDAPPHPGGFPALPDAVTREAYSHEVSSAGFWPGGNGVEEAMFFSYAYPTPDGMAGAEIAPEQGYWHDQLQEFVLPYAAVRAAPDPDAVLLDFLDSTYVAAADHGNWDREALECQYGVPKVPRPA</sequence>
<dbReference type="GeneID" id="90766674"/>
<dbReference type="OrthoDB" id="9800945at2"/>
<protein>
    <recommendedName>
        <fullName evidence="4">Ava_C0101 and related proteins</fullName>
    </recommendedName>
</protein>
<dbReference type="AlphaFoldDB" id="A0A4P6UY37"/>
<reference evidence="2 3" key="1">
    <citation type="journal article" date="2017" name="Int. J. Syst. Evol. Microbiol.">
        <title>Roseitalea porphyridii gen. nov., sp. nov., isolated from a red alga, and reclassification of Hoeflea suaedae Chung et al. 2013 as Pseudohoeflea suaedae gen. nov., comb. nov.</title>
        <authorList>
            <person name="Hyeon J.W."/>
            <person name="Jeong S.E."/>
            <person name="Baek K."/>
            <person name="Jeon C.O."/>
        </authorList>
    </citation>
    <scope>NUCLEOTIDE SEQUENCE [LARGE SCALE GENOMIC DNA]</scope>
    <source>
        <strain evidence="2 3">MA7-20</strain>
    </source>
</reference>
<evidence type="ECO:0000313" key="3">
    <source>
        <dbReference type="Proteomes" id="UP000293719"/>
    </source>
</evidence>
<feature type="region of interest" description="Disordered" evidence="1">
    <location>
        <begin position="111"/>
        <end position="133"/>
    </location>
</feature>